<name>A0A8H7CA50_9AGAR</name>
<comment type="caution">
    <text evidence="1">The sequence shown here is derived from an EMBL/GenBank/DDBJ whole genome shotgun (WGS) entry which is preliminary data.</text>
</comment>
<reference evidence="1" key="1">
    <citation type="submission" date="2020-05" db="EMBL/GenBank/DDBJ databases">
        <title>Mycena genomes resolve the evolution of fungal bioluminescence.</title>
        <authorList>
            <person name="Tsai I.J."/>
        </authorList>
    </citation>
    <scope>NUCLEOTIDE SEQUENCE</scope>
    <source>
        <strain evidence="1">160909Yilan</strain>
    </source>
</reference>
<dbReference type="InterPro" id="IPR032675">
    <property type="entry name" value="LRR_dom_sf"/>
</dbReference>
<keyword evidence="2" id="KW-1185">Reference proteome</keyword>
<dbReference type="EMBL" id="JACAZH010000069">
    <property type="protein sequence ID" value="KAF7330114.1"/>
    <property type="molecule type" value="Genomic_DNA"/>
</dbReference>
<dbReference type="Proteomes" id="UP000623467">
    <property type="component" value="Unassembled WGS sequence"/>
</dbReference>
<proteinExistence type="predicted"/>
<evidence type="ECO:0000313" key="1">
    <source>
        <dbReference type="EMBL" id="KAF7330114.1"/>
    </source>
</evidence>
<accession>A0A8H7CA50</accession>
<organism evidence="1 2">
    <name type="scientific">Mycena sanguinolenta</name>
    <dbReference type="NCBI Taxonomy" id="230812"/>
    <lineage>
        <taxon>Eukaryota</taxon>
        <taxon>Fungi</taxon>
        <taxon>Dikarya</taxon>
        <taxon>Basidiomycota</taxon>
        <taxon>Agaricomycotina</taxon>
        <taxon>Agaricomycetes</taxon>
        <taxon>Agaricomycetidae</taxon>
        <taxon>Agaricales</taxon>
        <taxon>Marasmiineae</taxon>
        <taxon>Mycenaceae</taxon>
        <taxon>Mycena</taxon>
    </lineage>
</organism>
<protein>
    <submittedName>
        <fullName evidence="1">F-box domain-containing protein</fullName>
    </submittedName>
</protein>
<evidence type="ECO:0000313" key="2">
    <source>
        <dbReference type="Proteomes" id="UP000623467"/>
    </source>
</evidence>
<sequence length="552" mass="62147">MRLVTSRLEFYFRTTIFIAVQQQSGYSDMHRCLEIPEIVDMICAELDPSYSWSFSSHNLANLARTCTSLFGPALPYLWASSTLSRILISCMPSDLWADDITKGSGPLAKKKHQIRQLRPIHESDWGRVKFYGRLVKQLSSGADHWSLSSAFPALSASSPEGLFPSLQTLHWYHSKDDFRFIDLFLYPTVTKILVRASSDANSSFFSTLATKCPKLIEFSLAPTGYANSEPAVSEFVRSLQCVQKISVLSLDQRALDHLSGLTTLNELMLSSLPEVLTLRPIHQSPTFSALRRLALHYPSIRSTTQFLGWCSRVSLVEFKTWLREAVLGKWTAFLPPFQRLFSIPLSNLSIDGDYDGLEGSDPNIHVITLQSMRRIFAFINLTKLVITSLVGFDLDNDAVAELARAWPQIVTLTLAVCFPRHAPRATLSCLQSFAQHCPHLCTLTMVLDARVAPGTDVGPRTHFVQHTLTTIRVDHSPLTDPVYAARFLSGVFPKLVEVQTQREYYANDEEQEQEHGDAIRLHRLWKGVERLLPELSAIHGERRMLIQAPSTS</sequence>
<gene>
    <name evidence="1" type="ORF">MSAN_02461200</name>
</gene>
<dbReference type="AlphaFoldDB" id="A0A8H7CA50"/>
<dbReference type="Gene3D" id="3.80.10.10">
    <property type="entry name" value="Ribonuclease Inhibitor"/>
    <property type="match status" value="1"/>
</dbReference>
<dbReference type="OrthoDB" id="2841072at2759"/>
<dbReference type="SUPFAM" id="SSF52047">
    <property type="entry name" value="RNI-like"/>
    <property type="match status" value="1"/>
</dbReference>